<feature type="signal peptide" evidence="1">
    <location>
        <begin position="1"/>
        <end position="23"/>
    </location>
</feature>
<feature type="non-terminal residue" evidence="2">
    <location>
        <position position="1"/>
    </location>
</feature>
<reference evidence="2" key="1">
    <citation type="submission" date="2021-02" db="EMBL/GenBank/DDBJ databases">
        <authorList>
            <person name="Nowell W R."/>
        </authorList>
    </citation>
    <scope>NUCLEOTIDE SEQUENCE</scope>
</reference>
<evidence type="ECO:0000256" key="1">
    <source>
        <dbReference type="SAM" id="SignalP"/>
    </source>
</evidence>
<dbReference type="EMBL" id="CAJNOV010008203">
    <property type="protein sequence ID" value="CAF1314323.1"/>
    <property type="molecule type" value="Genomic_DNA"/>
</dbReference>
<comment type="caution">
    <text evidence="2">The sequence shown here is derived from an EMBL/GenBank/DDBJ whole genome shotgun (WGS) entry which is preliminary data.</text>
</comment>
<sequence>MSTKTISCFLLILCSVLLVQVKSQICYGIAQYDKCSPNTGCSCLHSPGAINV</sequence>
<feature type="chain" id="PRO_5032355825" evidence="1">
    <location>
        <begin position="24"/>
        <end position="52"/>
    </location>
</feature>
<evidence type="ECO:0000313" key="2">
    <source>
        <dbReference type="EMBL" id="CAF1314323.1"/>
    </source>
</evidence>
<dbReference type="Proteomes" id="UP000663855">
    <property type="component" value="Unassembled WGS sequence"/>
</dbReference>
<protein>
    <submittedName>
        <fullName evidence="2">Uncharacterized protein</fullName>
    </submittedName>
</protein>
<evidence type="ECO:0000313" key="3">
    <source>
        <dbReference type="Proteomes" id="UP000663855"/>
    </source>
</evidence>
<proteinExistence type="predicted"/>
<name>A0A815EFF5_9BILA</name>
<keyword evidence="1" id="KW-0732">Signal</keyword>
<accession>A0A815EFF5</accession>
<organism evidence="2 3">
    <name type="scientific">Rotaria magnacalcarata</name>
    <dbReference type="NCBI Taxonomy" id="392030"/>
    <lineage>
        <taxon>Eukaryota</taxon>
        <taxon>Metazoa</taxon>
        <taxon>Spiralia</taxon>
        <taxon>Gnathifera</taxon>
        <taxon>Rotifera</taxon>
        <taxon>Eurotatoria</taxon>
        <taxon>Bdelloidea</taxon>
        <taxon>Philodinida</taxon>
        <taxon>Philodinidae</taxon>
        <taxon>Rotaria</taxon>
    </lineage>
</organism>
<dbReference type="AlphaFoldDB" id="A0A815EFF5"/>
<gene>
    <name evidence="2" type="ORF">CJN711_LOCUS17595</name>
</gene>